<proteinExistence type="predicted"/>
<dbReference type="EMBL" id="BOQE01000001">
    <property type="protein sequence ID" value="GIM46817.1"/>
    <property type="molecule type" value="Genomic_DNA"/>
</dbReference>
<evidence type="ECO:0000313" key="2">
    <source>
        <dbReference type="Proteomes" id="UP001057291"/>
    </source>
</evidence>
<reference evidence="1" key="1">
    <citation type="journal article" date="2023" name="Int. J. Syst. Evol. Microbiol.">
        <title>Collibacillus ludicampi gen. nov., sp. nov., a new soil bacterium of the family Alicyclobacillaceae.</title>
        <authorList>
            <person name="Jojima T."/>
            <person name="Ioku Y."/>
            <person name="Fukuta Y."/>
            <person name="Shirasaka N."/>
            <person name="Matsumura Y."/>
            <person name="Mori M."/>
        </authorList>
    </citation>
    <scope>NUCLEOTIDE SEQUENCE</scope>
    <source>
        <strain evidence="1">TP075</strain>
    </source>
</reference>
<organism evidence="1 2">
    <name type="scientific">Collibacillus ludicampi</name>
    <dbReference type="NCBI Taxonomy" id="2771369"/>
    <lineage>
        <taxon>Bacteria</taxon>
        <taxon>Bacillati</taxon>
        <taxon>Bacillota</taxon>
        <taxon>Bacilli</taxon>
        <taxon>Bacillales</taxon>
        <taxon>Alicyclobacillaceae</taxon>
        <taxon>Collibacillus</taxon>
    </lineage>
</organism>
<accession>A0AAV4LG69</accession>
<evidence type="ECO:0000313" key="1">
    <source>
        <dbReference type="EMBL" id="GIM46817.1"/>
    </source>
</evidence>
<name>A0AAV4LG69_9BACL</name>
<dbReference type="Proteomes" id="UP001057291">
    <property type="component" value="Unassembled WGS sequence"/>
</dbReference>
<dbReference type="RefSeq" id="WP_282199869.1">
    <property type="nucleotide sequence ID" value="NZ_BOQE01000001.1"/>
</dbReference>
<keyword evidence="2" id="KW-1185">Reference proteome</keyword>
<dbReference type="AlphaFoldDB" id="A0AAV4LG69"/>
<sequence length="68" mass="7811">MNPIFFFKLEEMAQKLVQYYIDKGYSTGKAVRLARDVFDQAISKFFDLGYAVVHDGFLHILQAIGGMF</sequence>
<gene>
    <name evidence="1" type="ORF">DNHGIG_23660</name>
</gene>
<protein>
    <submittedName>
        <fullName evidence="1">Uncharacterized protein</fullName>
    </submittedName>
</protein>
<comment type="caution">
    <text evidence="1">The sequence shown here is derived from an EMBL/GenBank/DDBJ whole genome shotgun (WGS) entry which is preliminary data.</text>
</comment>